<evidence type="ECO:0000256" key="1">
    <source>
        <dbReference type="ARBA" id="ARBA00004651"/>
    </source>
</evidence>
<dbReference type="InterPro" id="IPR044173">
    <property type="entry name" value="CASPL"/>
</dbReference>
<evidence type="ECO:0000256" key="6">
    <source>
        <dbReference type="ARBA" id="ARBA00022989"/>
    </source>
</evidence>
<feature type="transmembrane region" description="Helical" evidence="8">
    <location>
        <begin position="104"/>
        <end position="121"/>
    </location>
</feature>
<keyword evidence="11" id="KW-1185">Reference proteome</keyword>
<feature type="transmembrane region" description="Helical" evidence="8">
    <location>
        <begin position="20"/>
        <end position="42"/>
    </location>
</feature>
<evidence type="ECO:0000256" key="8">
    <source>
        <dbReference type="RuleBase" id="RU361233"/>
    </source>
</evidence>
<dbReference type="Proteomes" id="UP001281410">
    <property type="component" value="Unassembled WGS sequence"/>
</dbReference>
<evidence type="ECO:0000256" key="2">
    <source>
        <dbReference type="ARBA" id="ARBA00007651"/>
    </source>
</evidence>
<comment type="subcellular location">
    <subcellularLocation>
        <location evidence="1 8">Cell membrane</location>
        <topology evidence="1 8">Multi-pass membrane protein</topology>
    </subcellularLocation>
</comment>
<comment type="subunit">
    <text evidence="3 8">Homodimer and heterodimers.</text>
</comment>
<keyword evidence="4 8" id="KW-1003">Cell membrane</keyword>
<dbReference type="PANTHER" id="PTHR36488:SF8">
    <property type="entry name" value="CASP-LIKE PROTEIN 1U1"/>
    <property type="match status" value="1"/>
</dbReference>
<dbReference type="InterPro" id="IPR006702">
    <property type="entry name" value="CASP_dom"/>
</dbReference>
<evidence type="ECO:0000256" key="7">
    <source>
        <dbReference type="ARBA" id="ARBA00023136"/>
    </source>
</evidence>
<evidence type="ECO:0000259" key="9">
    <source>
        <dbReference type="Pfam" id="PF04535"/>
    </source>
</evidence>
<dbReference type="PANTHER" id="PTHR36488">
    <property type="entry name" value="CASP-LIKE PROTEIN 1U1"/>
    <property type="match status" value="1"/>
</dbReference>
<accession>A0AAD9ZRQ1</accession>
<protein>
    <recommendedName>
        <fullName evidence="8">CASP-like protein</fullName>
    </recommendedName>
</protein>
<evidence type="ECO:0000256" key="3">
    <source>
        <dbReference type="ARBA" id="ARBA00011489"/>
    </source>
</evidence>
<evidence type="ECO:0000313" key="11">
    <source>
        <dbReference type="Proteomes" id="UP001281410"/>
    </source>
</evidence>
<feature type="transmembrane region" description="Helical" evidence="8">
    <location>
        <begin position="73"/>
        <end position="97"/>
    </location>
</feature>
<feature type="domain" description="Casparian strip membrane protein" evidence="9">
    <location>
        <begin position="154"/>
        <end position="209"/>
    </location>
</feature>
<dbReference type="EMBL" id="JANJYJ010000009">
    <property type="protein sequence ID" value="KAK3188812.1"/>
    <property type="molecule type" value="Genomic_DNA"/>
</dbReference>
<sequence>MALQIEEKPTEYVVERKKDWVVLVLRVVAFLATASATLVMALNKQTRTLVVATIGTTPIKATLTAKFQHTPAFVFFVVANGMVSLHNLLMIAVNLFAHKFDYKGLGLAMVAILDMVRIYTFKSFFLSNNQLTNQSTQKMINKQVTIDDLLAPMQVNVGMVSGGVNAAVFMAELGKNGNDHARWNKICDKFESFCNHGAGALIASFIGLALMLIISSISIIKLVKLKSTHLQP</sequence>
<dbReference type="AlphaFoldDB" id="A0AAD9ZRQ1"/>
<proteinExistence type="inferred from homology"/>
<dbReference type="InterPro" id="IPR006459">
    <property type="entry name" value="CASP/CASPL"/>
</dbReference>
<feature type="transmembrane region" description="Helical" evidence="8">
    <location>
        <begin position="198"/>
        <end position="223"/>
    </location>
</feature>
<name>A0AAD9ZRQ1_9ROSI</name>
<dbReference type="NCBIfam" id="TIGR01569">
    <property type="entry name" value="A_tha_TIGR01569"/>
    <property type="match status" value="2"/>
</dbReference>
<evidence type="ECO:0000256" key="5">
    <source>
        <dbReference type="ARBA" id="ARBA00022692"/>
    </source>
</evidence>
<evidence type="ECO:0000256" key="4">
    <source>
        <dbReference type="ARBA" id="ARBA00022475"/>
    </source>
</evidence>
<keyword evidence="5 8" id="KW-0812">Transmembrane</keyword>
<comment type="similarity">
    <text evidence="2 8">Belongs to the Casparian strip membrane proteins (CASP) family.</text>
</comment>
<dbReference type="Pfam" id="PF04535">
    <property type="entry name" value="CASP_dom"/>
    <property type="match status" value="2"/>
</dbReference>
<keyword evidence="6 8" id="KW-1133">Transmembrane helix</keyword>
<organism evidence="10 11">
    <name type="scientific">Dipteronia sinensis</name>
    <dbReference type="NCBI Taxonomy" id="43782"/>
    <lineage>
        <taxon>Eukaryota</taxon>
        <taxon>Viridiplantae</taxon>
        <taxon>Streptophyta</taxon>
        <taxon>Embryophyta</taxon>
        <taxon>Tracheophyta</taxon>
        <taxon>Spermatophyta</taxon>
        <taxon>Magnoliopsida</taxon>
        <taxon>eudicotyledons</taxon>
        <taxon>Gunneridae</taxon>
        <taxon>Pentapetalae</taxon>
        <taxon>rosids</taxon>
        <taxon>malvids</taxon>
        <taxon>Sapindales</taxon>
        <taxon>Sapindaceae</taxon>
        <taxon>Hippocastanoideae</taxon>
        <taxon>Acereae</taxon>
        <taxon>Dipteronia</taxon>
    </lineage>
</organism>
<comment type="caution">
    <text evidence="10">The sequence shown here is derived from an EMBL/GenBank/DDBJ whole genome shotgun (WGS) entry which is preliminary data.</text>
</comment>
<keyword evidence="7 8" id="KW-0472">Membrane</keyword>
<feature type="domain" description="Casparian strip membrane protein" evidence="9">
    <location>
        <begin position="16"/>
        <end position="119"/>
    </location>
</feature>
<evidence type="ECO:0000313" key="10">
    <source>
        <dbReference type="EMBL" id="KAK3188812.1"/>
    </source>
</evidence>
<dbReference type="GO" id="GO:0005886">
    <property type="term" value="C:plasma membrane"/>
    <property type="evidence" value="ECO:0007669"/>
    <property type="project" value="UniProtKB-SubCell"/>
</dbReference>
<reference evidence="10" key="1">
    <citation type="journal article" date="2023" name="Plant J.">
        <title>Genome sequences and population genomics provide insights into the demographic history, inbreeding, and mutation load of two 'living fossil' tree species of Dipteronia.</title>
        <authorList>
            <person name="Feng Y."/>
            <person name="Comes H.P."/>
            <person name="Chen J."/>
            <person name="Zhu S."/>
            <person name="Lu R."/>
            <person name="Zhang X."/>
            <person name="Li P."/>
            <person name="Qiu J."/>
            <person name="Olsen K.M."/>
            <person name="Qiu Y."/>
        </authorList>
    </citation>
    <scope>NUCLEOTIDE SEQUENCE</scope>
    <source>
        <strain evidence="10">NBL</strain>
    </source>
</reference>
<gene>
    <name evidence="10" type="ORF">Dsin_028373</name>
</gene>